<evidence type="ECO:0000313" key="18">
    <source>
        <dbReference type="Proteomes" id="UP001431784"/>
    </source>
</evidence>
<dbReference type="EMBL" id="JAQZSM010000011">
    <property type="protein sequence ID" value="MDD7971979.1"/>
    <property type="molecule type" value="Genomic_DNA"/>
</dbReference>
<evidence type="ECO:0000256" key="3">
    <source>
        <dbReference type="ARBA" id="ARBA00022490"/>
    </source>
</evidence>
<keyword evidence="4" id="KW-0132">Cell division</keyword>
<protein>
    <recommendedName>
        <fullName evidence="12">UDP-N-acetylglucosamine 1-carboxyvinyltransferase</fullName>
        <ecNumber evidence="11">2.5.1.7</ecNumber>
    </recommendedName>
    <alternativeName>
        <fullName evidence="13">Enoylpyruvate transferase</fullName>
    </alternativeName>
    <alternativeName>
        <fullName evidence="14">UDP-N-acetylglucosamine enolpyruvyl transferase</fullName>
    </alternativeName>
</protein>
<evidence type="ECO:0000256" key="2">
    <source>
        <dbReference type="ARBA" id="ARBA00004752"/>
    </source>
</evidence>
<comment type="pathway">
    <text evidence="2">Cell wall biogenesis; peptidoglycan biosynthesis.</text>
</comment>
<dbReference type="EC" id="2.5.1.7" evidence="11"/>
<dbReference type="CDD" id="cd01555">
    <property type="entry name" value="UdpNAET"/>
    <property type="match status" value="1"/>
</dbReference>
<dbReference type="Gene3D" id="3.65.10.10">
    <property type="entry name" value="Enolpyruvate transferase domain"/>
    <property type="match status" value="2"/>
</dbReference>
<proteinExistence type="inferred from homology"/>
<dbReference type="PANTHER" id="PTHR43783">
    <property type="entry name" value="UDP-N-ACETYLGLUCOSAMINE 1-CARBOXYVINYLTRANSFERASE"/>
    <property type="match status" value="1"/>
</dbReference>
<keyword evidence="18" id="KW-1185">Reference proteome</keyword>
<reference evidence="17" key="1">
    <citation type="submission" date="2023-02" db="EMBL/GenBank/DDBJ databases">
        <title>Description of Roseinatronobacter alkalisoli sp. nov., an alkaliphilic bacerium isolated from soda soil.</title>
        <authorList>
            <person name="Wei W."/>
        </authorList>
    </citation>
    <scope>NUCLEOTIDE SEQUENCE</scope>
    <source>
        <strain evidence="17">HJB301</strain>
    </source>
</reference>
<dbReference type="SUPFAM" id="SSF55205">
    <property type="entry name" value="EPT/RTPC-like"/>
    <property type="match status" value="1"/>
</dbReference>
<sequence>MKLKTNAASILNGSVSVSGAKNSATRVLAASLLSDYHVTLRNFPLELEDVKAKLAFIRSMGAELVASSDTEELCVHGRDLSFDQISDFNLPIRTTYLLAGGALARHGHAKVPYPGGCKIGSRGYDLHIMVWKALGCEVEELPEYISVTGRLKGGEIDFPISTVGGTENALICAAVASGDTRIRNAYVTPEVHDLIAFLREMGAQIELEGSSLINVSGRGGLLGSATFSIMPDRIEALTWIVLGAVSGGRLLVRNVPLDTMQVPLIHLRDAGLDFFTNSDSVQIGPECIGPHGLQPFELATGTHPGVISDMQSFFVFLALFANGRSIIHDYRYPERIAYVTELAKFAPNALEAEQGKITVRGPTSLIGAHATSTDLRGSMAQIMAALCAEGPSRVDGVEMALRGYNRLPTKLQSLGVQAEWTD</sequence>
<evidence type="ECO:0000256" key="15">
    <source>
        <dbReference type="ARBA" id="ARBA00047527"/>
    </source>
</evidence>
<evidence type="ECO:0000256" key="7">
    <source>
        <dbReference type="ARBA" id="ARBA00022984"/>
    </source>
</evidence>
<dbReference type="InterPro" id="IPR005750">
    <property type="entry name" value="UDP_GlcNAc_COvinyl_MurA"/>
</dbReference>
<evidence type="ECO:0000256" key="10">
    <source>
        <dbReference type="ARBA" id="ARBA00038367"/>
    </source>
</evidence>
<keyword evidence="9" id="KW-0961">Cell wall biogenesis/degradation</keyword>
<keyword evidence="8" id="KW-0131">Cell cycle</keyword>
<evidence type="ECO:0000256" key="12">
    <source>
        <dbReference type="ARBA" id="ARBA00039754"/>
    </source>
</evidence>
<evidence type="ECO:0000259" key="16">
    <source>
        <dbReference type="Pfam" id="PF00275"/>
    </source>
</evidence>
<dbReference type="InterPro" id="IPR036968">
    <property type="entry name" value="Enolpyruvate_Tfrase_sf"/>
</dbReference>
<dbReference type="InterPro" id="IPR050068">
    <property type="entry name" value="MurA_subfamily"/>
</dbReference>
<evidence type="ECO:0000256" key="1">
    <source>
        <dbReference type="ARBA" id="ARBA00004496"/>
    </source>
</evidence>
<keyword evidence="3" id="KW-0963">Cytoplasm</keyword>
<evidence type="ECO:0000256" key="14">
    <source>
        <dbReference type="ARBA" id="ARBA00042842"/>
    </source>
</evidence>
<keyword evidence="7" id="KW-0573">Peptidoglycan synthesis</keyword>
<evidence type="ECO:0000256" key="5">
    <source>
        <dbReference type="ARBA" id="ARBA00022679"/>
    </source>
</evidence>
<dbReference type="PANTHER" id="PTHR43783:SF1">
    <property type="entry name" value="UDP-N-ACETYLGLUCOSAMINE 1-CARBOXYVINYLTRANSFERASE"/>
    <property type="match status" value="1"/>
</dbReference>
<accession>A0ABT5TA83</accession>
<evidence type="ECO:0000313" key="17">
    <source>
        <dbReference type="EMBL" id="MDD7971979.1"/>
    </source>
</evidence>
<organism evidence="17 18">
    <name type="scientific">Roseinatronobacter alkalisoli</name>
    <dbReference type="NCBI Taxonomy" id="3028235"/>
    <lineage>
        <taxon>Bacteria</taxon>
        <taxon>Pseudomonadati</taxon>
        <taxon>Pseudomonadota</taxon>
        <taxon>Alphaproteobacteria</taxon>
        <taxon>Rhodobacterales</taxon>
        <taxon>Paracoccaceae</taxon>
        <taxon>Roseinatronobacter</taxon>
    </lineage>
</organism>
<dbReference type="RefSeq" id="WP_274352658.1">
    <property type="nucleotide sequence ID" value="NZ_JAQZSM010000011.1"/>
</dbReference>
<keyword evidence="5" id="KW-0808">Transferase</keyword>
<dbReference type="InterPro" id="IPR001986">
    <property type="entry name" value="Enolpyruvate_Tfrase_dom"/>
</dbReference>
<gene>
    <name evidence="17" type="ORF">PUT78_12805</name>
</gene>
<dbReference type="Pfam" id="PF00275">
    <property type="entry name" value="EPSP_synthase"/>
    <property type="match status" value="1"/>
</dbReference>
<evidence type="ECO:0000256" key="4">
    <source>
        <dbReference type="ARBA" id="ARBA00022618"/>
    </source>
</evidence>
<dbReference type="Proteomes" id="UP001431784">
    <property type="component" value="Unassembled WGS sequence"/>
</dbReference>
<keyword evidence="6" id="KW-0133">Cell shape</keyword>
<dbReference type="InterPro" id="IPR013792">
    <property type="entry name" value="RNA3'P_cycl/enolpyr_Trfase_a/b"/>
</dbReference>
<evidence type="ECO:0000256" key="9">
    <source>
        <dbReference type="ARBA" id="ARBA00023316"/>
    </source>
</evidence>
<comment type="subcellular location">
    <subcellularLocation>
        <location evidence="1">Cytoplasm</location>
    </subcellularLocation>
</comment>
<name>A0ABT5TA83_9RHOB</name>
<evidence type="ECO:0000256" key="13">
    <source>
        <dbReference type="ARBA" id="ARBA00042443"/>
    </source>
</evidence>
<comment type="catalytic activity">
    <reaction evidence="15">
        <text>phosphoenolpyruvate + UDP-N-acetyl-alpha-D-glucosamine = UDP-N-acetyl-3-O-(1-carboxyvinyl)-alpha-D-glucosamine + phosphate</text>
        <dbReference type="Rhea" id="RHEA:18681"/>
        <dbReference type="ChEBI" id="CHEBI:43474"/>
        <dbReference type="ChEBI" id="CHEBI:57705"/>
        <dbReference type="ChEBI" id="CHEBI:58702"/>
        <dbReference type="ChEBI" id="CHEBI:68483"/>
        <dbReference type="EC" id="2.5.1.7"/>
    </reaction>
</comment>
<evidence type="ECO:0000256" key="11">
    <source>
        <dbReference type="ARBA" id="ARBA00039108"/>
    </source>
</evidence>
<feature type="domain" description="Enolpyruvate transferase" evidence="16">
    <location>
        <begin position="9"/>
        <end position="411"/>
    </location>
</feature>
<evidence type="ECO:0000256" key="6">
    <source>
        <dbReference type="ARBA" id="ARBA00022960"/>
    </source>
</evidence>
<evidence type="ECO:0000256" key="8">
    <source>
        <dbReference type="ARBA" id="ARBA00023306"/>
    </source>
</evidence>
<comment type="similarity">
    <text evidence="10">Belongs to the EPSP synthase family. MurA subfamily.</text>
</comment>
<dbReference type="NCBIfam" id="NF006873">
    <property type="entry name" value="PRK09369.1"/>
    <property type="match status" value="1"/>
</dbReference>
<comment type="caution">
    <text evidence="17">The sequence shown here is derived from an EMBL/GenBank/DDBJ whole genome shotgun (WGS) entry which is preliminary data.</text>
</comment>